<dbReference type="InterPro" id="IPR013105">
    <property type="entry name" value="TPR_2"/>
</dbReference>
<evidence type="ECO:0000256" key="3">
    <source>
        <dbReference type="PROSITE-ProRule" id="PRU00339"/>
    </source>
</evidence>
<gene>
    <name evidence="5" type="primary">ycf37</name>
</gene>
<keyword evidence="1" id="KW-0677">Repeat</keyword>
<keyword evidence="4" id="KW-1133">Transmembrane helix</keyword>
<reference evidence="5" key="1">
    <citation type="journal article" date="2017" name="J. Phycol.">
        <title>Analysis of chloroplast genomes and a supermatrix inform reclassification of the Rhodomelaceae (Rhodophyta).</title>
        <authorList>
            <person name="Diaz-Tapia P."/>
            <person name="Maggs C.A."/>
            <person name="West J.A."/>
            <person name="Verbruggen H."/>
        </authorList>
    </citation>
    <scope>NUCLEOTIDE SEQUENCE</scope>
    <source>
        <strain evidence="5">PD1760</strain>
    </source>
</reference>
<geneLocation type="chloroplast" evidence="5"/>
<evidence type="ECO:0000256" key="1">
    <source>
        <dbReference type="ARBA" id="ARBA00022737"/>
    </source>
</evidence>
<evidence type="ECO:0000256" key="2">
    <source>
        <dbReference type="ARBA" id="ARBA00022803"/>
    </source>
</evidence>
<accession>A0A1Z1MTT0</accession>
<organism evidence="5">
    <name type="scientific">Polysiphonia sp</name>
    <dbReference type="NCBI Taxonomy" id="1967842"/>
    <lineage>
        <taxon>Eukaryota</taxon>
        <taxon>Rhodophyta</taxon>
        <taxon>Florideophyceae</taxon>
        <taxon>Rhodymeniophycidae</taxon>
        <taxon>Ceramiales</taxon>
        <taxon>Rhodomelaceae</taxon>
        <taxon>Polysiphonioideae</taxon>
        <taxon>Polysiphonia</taxon>
    </lineage>
</organism>
<dbReference type="PROSITE" id="PS50005">
    <property type="entry name" value="TPR"/>
    <property type="match status" value="2"/>
</dbReference>
<proteinExistence type="predicted"/>
<dbReference type="InterPro" id="IPR019734">
    <property type="entry name" value="TPR_rpt"/>
</dbReference>
<dbReference type="EMBL" id="MF101456">
    <property type="protein sequence ID" value="ARW69222.1"/>
    <property type="molecule type" value="Genomic_DNA"/>
</dbReference>
<feature type="repeat" description="TPR" evidence="3">
    <location>
        <begin position="91"/>
        <end position="124"/>
    </location>
</feature>
<keyword evidence="5" id="KW-0150">Chloroplast</keyword>
<keyword evidence="2 3" id="KW-0802">TPR repeat</keyword>
<evidence type="ECO:0000313" key="5">
    <source>
        <dbReference type="EMBL" id="ARW69222.1"/>
    </source>
</evidence>
<keyword evidence="5" id="KW-0934">Plastid</keyword>
<dbReference type="InterPro" id="IPR011990">
    <property type="entry name" value="TPR-like_helical_dom_sf"/>
</dbReference>
<dbReference type="AlphaFoldDB" id="A0A1Z1MTT0"/>
<feature type="transmembrane region" description="Helical" evidence="4">
    <location>
        <begin position="7"/>
        <end position="27"/>
    </location>
</feature>
<dbReference type="SUPFAM" id="SSF48452">
    <property type="entry name" value="TPR-like"/>
    <property type="match status" value="1"/>
</dbReference>
<feature type="repeat" description="TPR" evidence="3">
    <location>
        <begin position="125"/>
        <end position="158"/>
    </location>
</feature>
<protein>
    <submittedName>
        <fullName evidence="5">Uncharacterized protein</fullName>
    </submittedName>
</protein>
<evidence type="ECO:0000256" key="4">
    <source>
        <dbReference type="SAM" id="Phobius"/>
    </source>
</evidence>
<dbReference type="Gene3D" id="1.25.40.10">
    <property type="entry name" value="Tetratricopeptide repeat domain"/>
    <property type="match status" value="1"/>
</dbReference>
<dbReference type="Pfam" id="PF07719">
    <property type="entry name" value="TPR_2"/>
    <property type="match status" value="1"/>
</dbReference>
<keyword evidence="4" id="KW-0472">Membrane</keyword>
<sequence>MINNTRFFRFYLIALITFLLYFSFFVLKEISLLLINHLRIMSLLQAIDEKNAITKNIFDNLLESYLIKRNLFLVVALCEFTLKLDRSLFNNFIYSYLAYCYYQTSLYNCAEYYYKKVISLSPNNFDALLNLGKIYYYLGYLEKSKKSFKLLLKYYPDFKLPDNYF</sequence>
<name>A0A1Z1MTT0_9FLOR</name>
<keyword evidence="4" id="KW-0812">Transmembrane</keyword>
<dbReference type="SMART" id="SM00028">
    <property type="entry name" value="TPR"/>
    <property type="match status" value="2"/>
</dbReference>